<dbReference type="RefSeq" id="WP_294170660.1">
    <property type="nucleotide sequence ID" value="NZ_CADCWA010000170.1"/>
</dbReference>
<accession>A0A6J4TR36</accession>
<evidence type="ECO:0000256" key="1">
    <source>
        <dbReference type="SAM" id="MobiDB-lite"/>
    </source>
</evidence>
<dbReference type="AlphaFoldDB" id="A0A6J4TR36"/>
<proteinExistence type="predicted"/>
<evidence type="ECO:0000313" key="2">
    <source>
        <dbReference type="EMBL" id="CAA9529261.1"/>
    </source>
</evidence>
<gene>
    <name evidence="2" type="ORF">AVDCRST_MAG31-2176</name>
</gene>
<feature type="compositionally biased region" description="Basic and acidic residues" evidence="1">
    <location>
        <begin position="134"/>
        <end position="143"/>
    </location>
</feature>
<organism evidence="2">
    <name type="scientific">uncultured Sphingomonas sp</name>
    <dbReference type="NCBI Taxonomy" id="158754"/>
    <lineage>
        <taxon>Bacteria</taxon>
        <taxon>Pseudomonadati</taxon>
        <taxon>Pseudomonadota</taxon>
        <taxon>Alphaproteobacteria</taxon>
        <taxon>Sphingomonadales</taxon>
        <taxon>Sphingomonadaceae</taxon>
        <taxon>Sphingomonas</taxon>
        <taxon>environmental samples</taxon>
    </lineage>
</organism>
<protein>
    <submittedName>
        <fullName evidence="2">Uncharacterized protein</fullName>
    </submittedName>
</protein>
<dbReference type="EMBL" id="CADCWA010000170">
    <property type="protein sequence ID" value="CAA9529261.1"/>
    <property type="molecule type" value="Genomic_DNA"/>
</dbReference>
<sequence length="160" mass="17563">MDRPLAPSFDPAPCRRRDGWTAERQRCFVAAIARGAGAREAAEAVGMSRQTAYALRSRPGGEGFARAWDEAAELAADAYRTTPPPTREAAAVASVQRLLAPRFYRGRLIGFVERDDTCDALRRLRQLDRMVAGKADKADRKEAPTSQPHRFPPAAARARG</sequence>
<name>A0A6J4TR36_9SPHN</name>
<feature type="region of interest" description="Disordered" evidence="1">
    <location>
        <begin position="131"/>
        <end position="160"/>
    </location>
</feature>
<reference evidence="2" key="1">
    <citation type="submission" date="2020-02" db="EMBL/GenBank/DDBJ databases">
        <authorList>
            <person name="Meier V. D."/>
        </authorList>
    </citation>
    <scope>NUCLEOTIDE SEQUENCE</scope>
    <source>
        <strain evidence="2">AVDCRST_MAG31</strain>
    </source>
</reference>